<dbReference type="InterPro" id="IPR050679">
    <property type="entry name" value="Bact_HTH_transcr_reg"/>
</dbReference>
<keyword evidence="6" id="KW-1185">Reference proteome</keyword>
<sequence length="240" mass="26871">MSAPRHKLLTRSLRDEIVSGRWKVGDRLPPEVDFAAERGVSRTTLRRALSELESEGLVARRKRVGTIVASQVPQQHFRMATNGMPELMRVTRETVLDIWTSRHIENHSDPALGGRESPTGYWLEVVGVRRIPGRLRPFNWTRMFVSGPYAGIEPSLSRHNVGSIYALIEEMFSRPVVRVSQSVNAVVCPPIAADAIGLSPDAPALQIDADLYSHNDELIEISQAIYDPARFQVRTDVLVK</sequence>
<accession>A0A4R3NYT0</accession>
<name>A0A4R3NYT0_9HYPH</name>
<keyword evidence="1" id="KW-0805">Transcription regulation</keyword>
<dbReference type="InterPro" id="IPR036390">
    <property type="entry name" value="WH_DNA-bd_sf"/>
</dbReference>
<dbReference type="InterPro" id="IPR011663">
    <property type="entry name" value="UTRA"/>
</dbReference>
<dbReference type="InterPro" id="IPR036388">
    <property type="entry name" value="WH-like_DNA-bd_sf"/>
</dbReference>
<dbReference type="SUPFAM" id="SSF46785">
    <property type="entry name" value="Winged helix' DNA-binding domain"/>
    <property type="match status" value="1"/>
</dbReference>
<evidence type="ECO:0000313" key="5">
    <source>
        <dbReference type="EMBL" id="TCT44583.1"/>
    </source>
</evidence>
<evidence type="ECO:0000259" key="4">
    <source>
        <dbReference type="PROSITE" id="PS50949"/>
    </source>
</evidence>
<reference evidence="5 6" key="1">
    <citation type="submission" date="2019-03" db="EMBL/GenBank/DDBJ databases">
        <title>Freshwater and sediment microbial communities from various areas in North America, analyzing microbe dynamics in response to fracking.</title>
        <authorList>
            <person name="Lamendella R."/>
        </authorList>
    </citation>
    <scope>NUCLEOTIDE SEQUENCE [LARGE SCALE GENOMIC DNA]</scope>
    <source>
        <strain evidence="5 6">175.2</strain>
    </source>
</reference>
<feature type="domain" description="HTH gntR-type" evidence="4">
    <location>
        <begin position="3"/>
        <end position="71"/>
    </location>
</feature>
<dbReference type="PROSITE" id="PS50949">
    <property type="entry name" value="HTH_GNTR"/>
    <property type="match status" value="1"/>
</dbReference>
<dbReference type="Proteomes" id="UP000295097">
    <property type="component" value="Unassembled WGS sequence"/>
</dbReference>
<dbReference type="GO" id="GO:0003677">
    <property type="term" value="F:DNA binding"/>
    <property type="evidence" value="ECO:0007669"/>
    <property type="project" value="UniProtKB-KW"/>
</dbReference>
<evidence type="ECO:0000256" key="3">
    <source>
        <dbReference type="ARBA" id="ARBA00023163"/>
    </source>
</evidence>
<dbReference type="SUPFAM" id="SSF64288">
    <property type="entry name" value="Chorismate lyase-like"/>
    <property type="match status" value="1"/>
</dbReference>
<dbReference type="SMART" id="SM00866">
    <property type="entry name" value="UTRA"/>
    <property type="match status" value="1"/>
</dbReference>
<protein>
    <submittedName>
        <fullName evidence="5">GntR family transcriptional regulator</fullName>
    </submittedName>
</protein>
<evidence type="ECO:0000313" key="6">
    <source>
        <dbReference type="Proteomes" id="UP000295097"/>
    </source>
</evidence>
<dbReference type="RefSeq" id="WP_132308049.1">
    <property type="nucleotide sequence ID" value="NZ_SMAR01000002.1"/>
</dbReference>
<dbReference type="PANTHER" id="PTHR44846">
    <property type="entry name" value="MANNOSYL-D-GLYCERATE TRANSPORT/METABOLISM SYSTEM REPRESSOR MNGR-RELATED"/>
    <property type="match status" value="1"/>
</dbReference>
<dbReference type="PANTHER" id="PTHR44846:SF1">
    <property type="entry name" value="MANNOSYL-D-GLYCERATE TRANSPORT_METABOLISM SYSTEM REPRESSOR MNGR-RELATED"/>
    <property type="match status" value="1"/>
</dbReference>
<dbReference type="PRINTS" id="PR00035">
    <property type="entry name" value="HTHGNTR"/>
</dbReference>
<evidence type="ECO:0000256" key="2">
    <source>
        <dbReference type="ARBA" id="ARBA00023125"/>
    </source>
</evidence>
<dbReference type="AlphaFoldDB" id="A0A4R3NYT0"/>
<organism evidence="5 6">
    <name type="scientific">Martelella mediterranea</name>
    <dbReference type="NCBI Taxonomy" id="293089"/>
    <lineage>
        <taxon>Bacteria</taxon>
        <taxon>Pseudomonadati</taxon>
        <taxon>Pseudomonadota</taxon>
        <taxon>Alphaproteobacteria</taxon>
        <taxon>Hyphomicrobiales</taxon>
        <taxon>Aurantimonadaceae</taxon>
        <taxon>Martelella</taxon>
    </lineage>
</organism>
<dbReference type="CDD" id="cd07377">
    <property type="entry name" value="WHTH_GntR"/>
    <property type="match status" value="1"/>
</dbReference>
<dbReference type="Gene3D" id="1.10.10.10">
    <property type="entry name" value="Winged helix-like DNA-binding domain superfamily/Winged helix DNA-binding domain"/>
    <property type="match status" value="1"/>
</dbReference>
<dbReference type="EMBL" id="SMAR01000002">
    <property type="protein sequence ID" value="TCT44583.1"/>
    <property type="molecule type" value="Genomic_DNA"/>
</dbReference>
<keyword evidence="2" id="KW-0238">DNA-binding</keyword>
<comment type="caution">
    <text evidence="5">The sequence shown here is derived from an EMBL/GenBank/DDBJ whole genome shotgun (WGS) entry which is preliminary data.</text>
</comment>
<dbReference type="SMART" id="SM00345">
    <property type="entry name" value="HTH_GNTR"/>
    <property type="match status" value="1"/>
</dbReference>
<dbReference type="Gene3D" id="3.40.1410.10">
    <property type="entry name" value="Chorismate lyase-like"/>
    <property type="match status" value="1"/>
</dbReference>
<evidence type="ECO:0000256" key="1">
    <source>
        <dbReference type="ARBA" id="ARBA00023015"/>
    </source>
</evidence>
<dbReference type="InterPro" id="IPR028978">
    <property type="entry name" value="Chorismate_lyase_/UTRA_dom_sf"/>
</dbReference>
<dbReference type="Pfam" id="PF00392">
    <property type="entry name" value="GntR"/>
    <property type="match status" value="1"/>
</dbReference>
<dbReference type="OrthoDB" id="9808698at2"/>
<proteinExistence type="predicted"/>
<keyword evidence="3" id="KW-0804">Transcription</keyword>
<dbReference type="GO" id="GO:0045892">
    <property type="term" value="P:negative regulation of DNA-templated transcription"/>
    <property type="evidence" value="ECO:0007669"/>
    <property type="project" value="TreeGrafter"/>
</dbReference>
<dbReference type="InterPro" id="IPR000524">
    <property type="entry name" value="Tscrpt_reg_HTH_GntR"/>
</dbReference>
<dbReference type="GO" id="GO:0003700">
    <property type="term" value="F:DNA-binding transcription factor activity"/>
    <property type="evidence" value="ECO:0007669"/>
    <property type="project" value="InterPro"/>
</dbReference>
<dbReference type="Pfam" id="PF07702">
    <property type="entry name" value="UTRA"/>
    <property type="match status" value="1"/>
</dbReference>
<gene>
    <name evidence="5" type="ORF">EDC90_1002133</name>
</gene>